<protein>
    <submittedName>
        <fullName evidence="1">Uncharacterized protein</fullName>
    </submittedName>
</protein>
<dbReference type="EMBL" id="JAULSO010000003">
    <property type="protein sequence ID" value="KAK3686107.1"/>
    <property type="molecule type" value="Genomic_DNA"/>
</dbReference>
<evidence type="ECO:0000313" key="1">
    <source>
        <dbReference type="EMBL" id="KAK3686107.1"/>
    </source>
</evidence>
<comment type="caution">
    <text evidence="1">The sequence shown here is derived from an EMBL/GenBank/DDBJ whole genome shotgun (WGS) entry which is preliminary data.</text>
</comment>
<proteinExistence type="predicted"/>
<organism evidence="1 2">
    <name type="scientific">Podospora appendiculata</name>
    <dbReference type="NCBI Taxonomy" id="314037"/>
    <lineage>
        <taxon>Eukaryota</taxon>
        <taxon>Fungi</taxon>
        <taxon>Dikarya</taxon>
        <taxon>Ascomycota</taxon>
        <taxon>Pezizomycotina</taxon>
        <taxon>Sordariomycetes</taxon>
        <taxon>Sordariomycetidae</taxon>
        <taxon>Sordariales</taxon>
        <taxon>Podosporaceae</taxon>
        <taxon>Podospora</taxon>
    </lineage>
</organism>
<dbReference type="Proteomes" id="UP001270362">
    <property type="component" value="Unassembled WGS sequence"/>
</dbReference>
<reference evidence="1" key="2">
    <citation type="submission" date="2023-06" db="EMBL/GenBank/DDBJ databases">
        <authorList>
            <consortium name="Lawrence Berkeley National Laboratory"/>
            <person name="Haridas S."/>
            <person name="Hensen N."/>
            <person name="Bonometti L."/>
            <person name="Westerberg I."/>
            <person name="Brannstrom I.O."/>
            <person name="Guillou S."/>
            <person name="Cros-Aarteil S."/>
            <person name="Calhoun S."/>
            <person name="Kuo A."/>
            <person name="Mondo S."/>
            <person name="Pangilinan J."/>
            <person name="Riley R."/>
            <person name="Labutti K."/>
            <person name="Andreopoulos B."/>
            <person name="Lipzen A."/>
            <person name="Chen C."/>
            <person name="Yanf M."/>
            <person name="Daum C."/>
            <person name="Ng V."/>
            <person name="Clum A."/>
            <person name="Steindorff A."/>
            <person name="Ohm R."/>
            <person name="Martin F."/>
            <person name="Silar P."/>
            <person name="Natvig D."/>
            <person name="Lalanne C."/>
            <person name="Gautier V."/>
            <person name="Ament-Velasquez S.L."/>
            <person name="Kruys A."/>
            <person name="Hutchinson M.I."/>
            <person name="Powell A.J."/>
            <person name="Barry K."/>
            <person name="Miller A.N."/>
            <person name="Grigoriev I.V."/>
            <person name="Debuchy R."/>
            <person name="Gladieux P."/>
            <person name="Thoren M.H."/>
            <person name="Johannesson H."/>
        </authorList>
    </citation>
    <scope>NUCLEOTIDE SEQUENCE</scope>
    <source>
        <strain evidence="1">CBS 314.62</strain>
    </source>
</reference>
<accession>A0AAE0X6I8</accession>
<gene>
    <name evidence="1" type="ORF">B0T22DRAFT_241536</name>
</gene>
<sequence length="154" mass="16993">MVTCSCGLPATGYILCCQSLGVMALSHLPATIPRHNSTTFATSRTLGEAGLLPSVYHLSGDDAAETAVSVALLSAWNIFRINMARYCLLESCSRIHSLSYSWHLSNKKKRHRNSPLLGLARLISSIILSVRVVYHSDSRHELELHDRHHSVQSV</sequence>
<reference evidence="1" key="1">
    <citation type="journal article" date="2023" name="Mol. Phylogenet. Evol.">
        <title>Genome-scale phylogeny and comparative genomics of the fungal order Sordariales.</title>
        <authorList>
            <person name="Hensen N."/>
            <person name="Bonometti L."/>
            <person name="Westerberg I."/>
            <person name="Brannstrom I.O."/>
            <person name="Guillou S."/>
            <person name="Cros-Aarteil S."/>
            <person name="Calhoun S."/>
            <person name="Haridas S."/>
            <person name="Kuo A."/>
            <person name="Mondo S."/>
            <person name="Pangilinan J."/>
            <person name="Riley R."/>
            <person name="LaButti K."/>
            <person name="Andreopoulos B."/>
            <person name="Lipzen A."/>
            <person name="Chen C."/>
            <person name="Yan M."/>
            <person name="Daum C."/>
            <person name="Ng V."/>
            <person name="Clum A."/>
            <person name="Steindorff A."/>
            <person name="Ohm R.A."/>
            <person name="Martin F."/>
            <person name="Silar P."/>
            <person name="Natvig D.O."/>
            <person name="Lalanne C."/>
            <person name="Gautier V."/>
            <person name="Ament-Velasquez S.L."/>
            <person name="Kruys A."/>
            <person name="Hutchinson M.I."/>
            <person name="Powell A.J."/>
            <person name="Barry K."/>
            <person name="Miller A.N."/>
            <person name="Grigoriev I.V."/>
            <person name="Debuchy R."/>
            <person name="Gladieux P."/>
            <person name="Hiltunen Thoren M."/>
            <person name="Johannesson H."/>
        </authorList>
    </citation>
    <scope>NUCLEOTIDE SEQUENCE</scope>
    <source>
        <strain evidence="1">CBS 314.62</strain>
    </source>
</reference>
<evidence type="ECO:0000313" key="2">
    <source>
        <dbReference type="Proteomes" id="UP001270362"/>
    </source>
</evidence>
<keyword evidence="2" id="KW-1185">Reference proteome</keyword>
<name>A0AAE0X6I8_9PEZI</name>
<dbReference type="AlphaFoldDB" id="A0AAE0X6I8"/>